<accession>A0A382SFG8</accession>
<protein>
    <submittedName>
        <fullName evidence="1">Uncharacterized protein</fullName>
    </submittedName>
</protein>
<proteinExistence type="predicted"/>
<evidence type="ECO:0000313" key="1">
    <source>
        <dbReference type="EMBL" id="SVD08593.1"/>
    </source>
</evidence>
<sequence length="49" mass="5671">MIKITIDPKLRQQIKAKLEQHRPIVQRTIQAATSAAKTFKEELKKEPKS</sequence>
<dbReference type="AlphaFoldDB" id="A0A382SFG8"/>
<name>A0A382SFG8_9ZZZZ</name>
<gene>
    <name evidence="1" type="ORF">METZ01_LOCUS361447</name>
</gene>
<organism evidence="1">
    <name type="scientific">marine metagenome</name>
    <dbReference type="NCBI Taxonomy" id="408172"/>
    <lineage>
        <taxon>unclassified sequences</taxon>
        <taxon>metagenomes</taxon>
        <taxon>ecological metagenomes</taxon>
    </lineage>
</organism>
<reference evidence="1" key="1">
    <citation type="submission" date="2018-05" db="EMBL/GenBank/DDBJ databases">
        <authorList>
            <person name="Lanie J.A."/>
            <person name="Ng W.-L."/>
            <person name="Kazmierczak K.M."/>
            <person name="Andrzejewski T.M."/>
            <person name="Davidsen T.M."/>
            <person name="Wayne K.J."/>
            <person name="Tettelin H."/>
            <person name="Glass J.I."/>
            <person name="Rusch D."/>
            <person name="Podicherti R."/>
            <person name="Tsui H.-C.T."/>
            <person name="Winkler M.E."/>
        </authorList>
    </citation>
    <scope>NUCLEOTIDE SEQUENCE</scope>
</reference>
<dbReference type="EMBL" id="UINC01128679">
    <property type="protein sequence ID" value="SVD08593.1"/>
    <property type="molecule type" value="Genomic_DNA"/>
</dbReference>